<sequence>MAKFHLFLTSLSLFSLTTLTGSSFAQIKPFNQQSLQAQGTTTTTASCPLDANIAVTFLRSECREVQLQQPRTYYRYYSSDSNKFGRYLTTNRYEKNVDVIRNLALKQEWGNKATIMLQVTVPAGTKVYEGIVAPQDPPACYPGGGQQTFIKDSKDPNIKWSEGTPMQVEEFKCP</sequence>
<evidence type="ECO:0000256" key="1">
    <source>
        <dbReference type="SAM" id="SignalP"/>
    </source>
</evidence>
<feature type="signal peptide" evidence="1">
    <location>
        <begin position="1"/>
        <end position="25"/>
    </location>
</feature>
<protein>
    <submittedName>
        <fullName evidence="2">Uncharacterized protein</fullName>
    </submittedName>
</protein>
<evidence type="ECO:0000313" key="3">
    <source>
        <dbReference type="Proteomes" id="UP001576780"/>
    </source>
</evidence>
<dbReference type="Proteomes" id="UP001576780">
    <property type="component" value="Unassembled WGS sequence"/>
</dbReference>
<evidence type="ECO:0000313" key="2">
    <source>
        <dbReference type="EMBL" id="MFB2835220.1"/>
    </source>
</evidence>
<keyword evidence="1" id="KW-0732">Signal</keyword>
<keyword evidence="3" id="KW-1185">Reference proteome</keyword>
<dbReference type="EMBL" id="JBHFNT010000100">
    <property type="protein sequence ID" value="MFB2835220.1"/>
    <property type="molecule type" value="Genomic_DNA"/>
</dbReference>
<gene>
    <name evidence="2" type="ORF">ACE1CA_11880</name>
</gene>
<dbReference type="RefSeq" id="WP_413277641.1">
    <property type="nucleotide sequence ID" value="NZ_JBHFNT010000100.1"/>
</dbReference>
<reference evidence="2 3" key="1">
    <citation type="submission" date="2024-09" db="EMBL/GenBank/DDBJ databases">
        <title>Floridaenema gen nov. (Aerosakkonemataceae, Aerosakkonematales ord. nov., Cyanobacteria) from benthic tropical and subtropical fresh waters, with the description of four new species.</title>
        <authorList>
            <person name="Moretto J.A."/>
            <person name="Berthold D.E."/>
            <person name="Lefler F.W."/>
            <person name="Huang I.-S."/>
            <person name="Laughinghouse H. IV."/>
        </authorList>
    </citation>
    <scope>NUCLEOTIDE SEQUENCE [LARGE SCALE GENOMIC DNA]</scope>
    <source>
        <strain evidence="2 3">BLCC-F167</strain>
    </source>
</reference>
<name>A0ABV4WJF3_9CYAN</name>
<accession>A0ABV4WJF3</accession>
<organism evidence="2 3">
    <name type="scientific">Floridaenema evergladense BLCC-F167</name>
    <dbReference type="NCBI Taxonomy" id="3153639"/>
    <lineage>
        <taxon>Bacteria</taxon>
        <taxon>Bacillati</taxon>
        <taxon>Cyanobacteriota</taxon>
        <taxon>Cyanophyceae</taxon>
        <taxon>Oscillatoriophycideae</taxon>
        <taxon>Aerosakkonematales</taxon>
        <taxon>Aerosakkonemataceae</taxon>
        <taxon>Floridanema</taxon>
        <taxon>Floridanema evergladense</taxon>
    </lineage>
</organism>
<feature type="chain" id="PRO_5045729508" evidence="1">
    <location>
        <begin position="26"/>
        <end position="174"/>
    </location>
</feature>
<proteinExistence type="predicted"/>
<comment type="caution">
    <text evidence="2">The sequence shown here is derived from an EMBL/GenBank/DDBJ whole genome shotgun (WGS) entry which is preliminary data.</text>
</comment>